<evidence type="ECO:0000256" key="3">
    <source>
        <dbReference type="ARBA" id="ARBA00008030"/>
    </source>
</evidence>
<evidence type="ECO:0000256" key="2">
    <source>
        <dbReference type="ARBA" id="ARBA00004496"/>
    </source>
</evidence>
<dbReference type="InterPro" id="IPR019312">
    <property type="entry name" value="CNOT11"/>
</dbReference>
<feature type="transmembrane region" description="Helical" evidence="10">
    <location>
        <begin position="38"/>
        <end position="58"/>
    </location>
</feature>
<accession>A0ABQ8HRC5</accession>
<proteinExistence type="inferred from homology"/>
<dbReference type="EMBL" id="JAFEMO010000008">
    <property type="protein sequence ID" value="KAH7566895.1"/>
    <property type="molecule type" value="Genomic_DNA"/>
</dbReference>
<keyword evidence="5" id="KW-0963">Cytoplasm</keyword>
<comment type="subcellular location">
    <subcellularLocation>
        <location evidence="2">Cytoplasm</location>
    </subcellularLocation>
    <subcellularLocation>
        <location evidence="1">Nucleus</location>
    </subcellularLocation>
</comment>
<comment type="caution">
    <text evidence="11">The sequence shown here is derived from an EMBL/GenBank/DDBJ whole genome shotgun (WGS) entry which is preliminary data.</text>
</comment>
<evidence type="ECO:0000256" key="9">
    <source>
        <dbReference type="ARBA" id="ARBA00023242"/>
    </source>
</evidence>
<evidence type="ECO:0000256" key="1">
    <source>
        <dbReference type="ARBA" id="ARBA00004123"/>
    </source>
</evidence>
<evidence type="ECO:0000256" key="7">
    <source>
        <dbReference type="ARBA" id="ARBA00023158"/>
    </source>
</evidence>
<evidence type="ECO:0000313" key="11">
    <source>
        <dbReference type="EMBL" id="KAH7566895.1"/>
    </source>
</evidence>
<dbReference type="Pfam" id="PF10155">
    <property type="entry name" value="CNOT11"/>
    <property type="match status" value="1"/>
</dbReference>
<keyword evidence="10" id="KW-0812">Transmembrane</keyword>
<keyword evidence="10" id="KW-0472">Membrane</keyword>
<evidence type="ECO:0000256" key="6">
    <source>
        <dbReference type="ARBA" id="ARBA00023015"/>
    </source>
</evidence>
<keyword evidence="12" id="KW-1185">Reference proteome</keyword>
<dbReference type="PANTHER" id="PTHR15975">
    <property type="entry name" value="CCR4-NOT TRANSCRIPTION COMPLEX SUBUNIT 11"/>
    <property type="match status" value="1"/>
</dbReference>
<dbReference type="PANTHER" id="PTHR15975:SF0">
    <property type="entry name" value="CCR4-NOT TRANSCRIPTION COMPLEX SUBUNIT 11"/>
    <property type="match status" value="1"/>
</dbReference>
<keyword evidence="9" id="KW-0539">Nucleus</keyword>
<keyword evidence="7" id="KW-0943">RNA-mediated gene silencing</keyword>
<organism evidence="11 12">
    <name type="scientific">Xanthoceras sorbifolium</name>
    <dbReference type="NCBI Taxonomy" id="99658"/>
    <lineage>
        <taxon>Eukaryota</taxon>
        <taxon>Viridiplantae</taxon>
        <taxon>Streptophyta</taxon>
        <taxon>Embryophyta</taxon>
        <taxon>Tracheophyta</taxon>
        <taxon>Spermatophyta</taxon>
        <taxon>Magnoliopsida</taxon>
        <taxon>eudicotyledons</taxon>
        <taxon>Gunneridae</taxon>
        <taxon>Pentapetalae</taxon>
        <taxon>rosids</taxon>
        <taxon>malvids</taxon>
        <taxon>Sapindales</taxon>
        <taxon>Sapindaceae</taxon>
        <taxon>Xanthoceroideae</taxon>
        <taxon>Xanthoceras</taxon>
    </lineage>
</organism>
<feature type="transmembrane region" description="Helical" evidence="10">
    <location>
        <begin position="64"/>
        <end position="84"/>
    </location>
</feature>
<protein>
    <recommendedName>
        <fullName evidence="4">CCR4-NOT transcription complex subunit 11</fullName>
    </recommendedName>
</protein>
<evidence type="ECO:0000256" key="4">
    <source>
        <dbReference type="ARBA" id="ARBA00014872"/>
    </source>
</evidence>
<dbReference type="Proteomes" id="UP000827721">
    <property type="component" value="Unassembled WGS sequence"/>
</dbReference>
<comment type="similarity">
    <text evidence="3">Belongs to the CNOT11 family.</text>
</comment>
<sequence length="428" mass="48630">MLSHEESGWVFALLKSEHRPVEEIVADFTSKFPRHRHFAICYSLLLLLEAIYSLFSALYHALDVPSYCMVAILFNCFGIVFLFLHFPTDKKALNLTERLVAFSILHQAYSSQKSSANPFISLIINSFPLREQLQQQYCDKIHPEPYNYSHINVSVKNVVPDPDVPLGCDANSPEFELQTGAKSKLGSGDRDETVAGLLANLSLKGLGPQWIRPPPPRFPVLDRELEWLIPDNNHELVWDPGMCADTSRGAAVRDLIAKALKGPLLPAQYEQVVVELANDPKLVYHCGLTPSKLPELVENNPLIAVDVLTKLINSPEISEYYTVLVNMDMSLHSMEVVNRLTTAVELPKEFVRMYITNCISSCQNIKDKYMQNRLVRLVCVFLQSLIRNRIIDVKDLFIEVQAFCIEFSRIREAATLFRLLKTLNLDQR</sequence>
<name>A0ABQ8HRC5_9ROSI</name>
<keyword evidence="8" id="KW-0804">Transcription</keyword>
<evidence type="ECO:0000313" key="12">
    <source>
        <dbReference type="Proteomes" id="UP000827721"/>
    </source>
</evidence>
<evidence type="ECO:0000256" key="8">
    <source>
        <dbReference type="ARBA" id="ARBA00023163"/>
    </source>
</evidence>
<keyword evidence="6" id="KW-0805">Transcription regulation</keyword>
<evidence type="ECO:0000256" key="5">
    <source>
        <dbReference type="ARBA" id="ARBA00022490"/>
    </source>
</evidence>
<evidence type="ECO:0000256" key="10">
    <source>
        <dbReference type="SAM" id="Phobius"/>
    </source>
</evidence>
<keyword evidence="10" id="KW-1133">Transmembrane helix</keyword>
<reference evidence="11 12" key="1">
    <citation type="submission" date="2021-02" db="EMBL/GenBank/DDBJ databases">
        <title>Plant Genome Project.</title>
        <authorList>
            <person name="Zhang R.-G."/>
        </authorList>
    </citation>
    <scope>NUCLEOTIDE SEQUENCE [LARGE SCALE GENOMIC DNA]</scope>
    <source>
        <tissue evidence="11">Leaves</tissue>
    </source>
</reference>
<gene>
    <name evidence="11" type="ORF">JRO89_XS08G0250100</name>
</gene>